<protein>
    <submittedName>
        <fullName evidence="3">Uncharacterized protein</fullName>
    </submittedName>
</protein>
<evidence type="ECO:0000313" key="3">
    <source>
        <dbReference type="EMBL" id="RPA85442.1"/>
    </source>
</evidence>
<sequence length="351" mass="37907">MHANTVINLLLLSGAATVALAREGPPKPKQPFTNDMMNTCGCDVPALIVRECQNIPSSASAAEKKACICESQNKVFGPFWRYHFTCSACSSTNAEGQEKFPELSEYMGLFNGFAGAMWGACYYGDCIGCPGDRPTLETNGNSVCASGVEGMYCAHVGEDAASGWVSIEGAGEPNGKTTVSATFQELKVENAEYAFEKVVIPDSGYKNGVKKGSEKKDDKKDEKKDDKKDEEKDVKKDEEKDVKKDEEKDVKKDEEKDVKKDEEKDVKKDEEKDDKKDDAGDNMDDADVSKSEDVEKKPDAEAATDKNDDKSTETEVKDAAKDGDNADSGAVGLKGSGFAAALGISIALFML</sequence>
<feature type="compositionally biased region" description="Basic and acidic residues" evidence="1">
    <location>
        <begin position="211"/>
        <end position="279"/>
    </location>
</feature>
<keyword evidence="2" id="KW-0732">Signal</keyword>
<evidence type="ECO:0000256" key="1">
    <source>
        <dbReference type="SAM" id="MobiDB-lite"/>
    </source>
</evidence>
<dbReference type="AlphaFoldDB" id="A0A3N4IH23"/>
<feature type="region of interest" description="Disordered" evidence="1">
    <location>
        <begin position="206"/>
        <end position="334"/>
    </location>
</feature>
<feature type="signal peptide" evidence="2">
    <location>
        <begin position="1"/>
        <end position="21"/>
    </location>
</feature>
<evidence type="ECO:0000313" key="4">
    <source>
        <dbReference type="Proteomes" id="UP000275078"/>
    </source>
</evidence>
<name>A0A3N4IH23_ASCIM</name>
<gene>
    <name evidence="3" type="ORF">BJ508DRAFT_322496</name>
</gene>
<dbReference type="EMBL" id="ML119653">
    <property type="protein sequence ID" value="RPA85442.1"/>
    <property type="molecule type" value="Genomic_DNA"/>
</dbReference>
<organism evidence="3 4">
    <name type="scientific">Ascobolus immersus RN42</name>
    <dbReference type="NCBI Taxonomy" id="1160509"/>
    <lineage>
        <taxon>Eukaryota</taxon>
        <taxon>Fungi</taxon>
        <taxon>Dikarya</taxon>
        <taxon>Ascomycota</taxon>
        <taxon>Pezizomycotina</taxon>
        <taxon>Pezizomycetes</taxon>
        <taxon>Pezizales</taxon>
        <taxon>Ascobolaceae</taxon>
        <taxon>Ascobolus</taxon>
    </lineage>
</organism>
<proteinExistence type="predicted"/>
<feature type="compositionally biased region" description="Basic and acidic residues" evidence="1">
    <location>
        <begin position="287"/>
        <end position="324"/>
    </location>
</feature>
<dbReference type="Proteomes" id="UP000275078">
    <property type="component" value="Unassembled WGS sequence"/>
</dbReference>
<accession>A0A3N4IH23</accession>
<dbReference type="STRING" id="1160509.A0A3N4IH23"/>
<keyword evidence="4" id="KW-1185">Reference proteome</keyword>
<feature type="chain" id="PRO_5017921462" evidence="2">
    <location>
        <begin position="22"/>
        <end position="351"/>
    </location>
</feature>
<evidence type="ECO:0000256" key="2">
    <source>
        <dbReference type="SAM" id="SignalP"/>
    </source>
</evidence>
<reference evidence="3 4" key="1">
    <citation type="journal article" date="2018" name="Nat. Ecol. Evol.">
        <title>Pezizomycetes genomes reveal the molecular basis of ectomycorrhizal truffle lifestyle.</title>
        <authorList>
            <person name="Murat C."/>
            <person name="Payen T."/>
            <person name="Noel B."/>
            <person name="Kuo A."/>
            <person name="Morin E."/>
            <person name="Chen J."/>
            <person name="Kohler A."/>
            <person name="Krizsan K."/>
            <person name="Balestrini R."/>
            <person name="Da Silva C."/>
            <person name="Montanini B."/>
            <person name="Hainaut M."/>
            <person name="Levati E."/>
            <person name="Barry K.W."/>
            <person name="Belfiori B."/>
            <person name="Cichocki N."/>
            <person name="Clum A."/>
            <person name="Dockter R.B."/>
            <person name="Fauchery L."/>
            <person name="Guy J."/>
            <person name="Iotti M."/>
            <person name="Le Tacon F."/>
            <person name="Lindquist E.A."/>
            <person name="Lipzen A."/>
            <person name="Malagnac F."/>
            <person name="Mello A."/>
            <person name="Molinier V."/>
            <person name="Miyauchi S."/>
            <person name="Poulain J."/>
            <person name="Riccioni C."/>
            <person name="Rubini A."/>
            <person name="Sitrit Y."/>
            <person name="Splivallo R."/>
            <person name="Traeger S."/>
            <person name="Wang M."/>
            <person name="Zifcakova L."/>
            <person name="Wipf D."/>
            <person name="Zambonelli A."/>
            <person name="Paolocci F."/>
            <person name="Nowrousian M."/>
            <person name="Ottonello S."/>
            <person name="Baldrian P."/>
            <person name="Spatafora J.W."/>
            <person name="Henrissat B."/>
            <person name="Nagy L.G."/>
            <person name="Aury J.M."/>
            <person name="Wincker P."/>
            <person name="Grigoriev I.V."/>
            <person name="Bonfante P."/>
            <person name="Martin F.M."/>
        </authorList>
    </citation>
    <scope>NUCLEOTIDE SEQUENCE [LARGE SCALE GENOMIC DNA]</scope>
    <source>
        <strain evidence="3 4">RN42</strain>
    </source>
</reference>